<dbReference type="Proteomes" id="UP000093000">
    <property type="component" value="Unassembled WGS sequence"/>
</dbReference>
<reference evidence="1 2" key="1">
    <citation type="submission" date="2016-03" db="EMBL/GenBank/DDBJ databases">
        <title>Choanephora cucurbitarum.</title>
        <authorList>
            <person name="Min B."/>
            <person name="Park H."/>
            <person name="Park J.-H."/>
            <person name="Shin H.-D."/>
            <person name="Choi I.-G."/>
        </authorList>
    </citation>
    <scope>NUCLEOTIDE SEQUENCE [LARGE SCALE GENOMIC DNA]</scope>
    <source>
        <strain evidence="1 2">KUS-F28377</strain>
    </source>
</reference>
<dbReference type="AlphaFoldDB" id="A0A1C7MHA0"/>
<evidence type="ECO:0000313" key="2">
    <source>
        <dbReference type="Proteomes" id="UP000093000"/>
    </source>
</evidence>
<dbReference type="EMBL" id="LUGH01002616">
    <property type="protein sequence ID" value="OBZ76007.1"/>
    <property type="molecule type" value="Genomic_DNA"/>
</dbReference>
<proteinExistence type="predicted"/>
<sequence>MSPTIPDVRTSATRRLRDPCGCKNDVAQLKEDIITLKRKLNEASKGKRKSERVKRNPIMCVRESFPIT</sequence>
<protein>
    <submittedName>
        <fullName evidence="1">Uncharacterized protein</fullName>
    </submittedName>
</protein>
<organism evidence="1 2">
    <name type="scientific">Choanephora cucurbitarum</name>
    <dbReference type="NCBI Taxonomy" id="101091"/>
    <lineage>
        <taxon>Eukaryota</taxon>
        <taxon>Fungi</taxon>
        <taxon>Fungi incertae sedis</taxon>
        <taxon>Mucoromycota</taxon>
        <taxon>Mucoromycotina</taxon>
        <taxon>Mucoromycetes</taxon>
        <taxon>Mucorales</taxon>
        <taxon>Mucorineae</taxon>
        <taxon>Choanephoraceae</taxon>
        <taxon>Choanephoroideae</taxon>
        <taxon>Choanephora</taxon>
    </lineage>
</organism>
<dbReference type="InParanoid" id="A0A1C7MHA0"/>
<gene>
    <name evidence="1" type="ORF">A0J61_11868</name>
</gene>
<evidence type="ECO:0000313" key="1">
    <source>
        <dbReference type="EMBL" id="OBZ76007.1"/>
    </source>
</evidence>
<comment type="caution">
    <text evidence="1">The sequence shown here is derived from an EMBL/GenBank/DDBJ whole genome shotgun (WGS) entry which is preliminary data.</text>
</comment>
<name>A0A1C7MHA0_9FUNG</name>
<accession>A0A1C7MHA0</accession>
<keyword evidence="2" id="KW-1185">Reference proteome</keyword>